<comment type="caution">
    <text evidence="2">The sequence shown here is derived from an EMBL/GenBank/DDBJ whole genome shotgun (WGS) entry which is preliminary data.</text>
</comment>
<dbReference type="AlphaFoldDB" id="A0AAN8Q5U2"/>
<protein>
    <recommendedName>
        <fullName evidence="4">C2 domain-containing protein</fullName>
    </recommendedName>
</protein>
<evidence type="ECO:0008006" key="4">
    <source>
        <dbReference type="Google" id="ProtNLM"/>
    </source>
</evidence>
<dbReference type="InterPro" id="IPR035892">
    <property type="entry name" value="C2_domain_sf"/>
</dbReference>
<dbReference type="SUPFAM" id="SSF49562">
    <property type="entry name" value="C2 domain (Calcium/lipid-binding domain, CaLB)"/>
    <property type="match status" value="1"/>
</dbReference>
<evidence type="ECO:0000313" key="2">
    <source>
        <dbReference type="EMBL" id="KAK6188543.1"/>
    </source>
</evidence>
<dbReference type="Proteomes" id="UP001347796">
    <property type="component" value="Unassembled WGS sequence"/>
</dbReference>
<keyword evidence="3" id="KW-1185">Reference proteome</keyword>
<feature type="region of interest" description="Disordered" evidence="1">
    <location>
        <begin position="85"/>
        <end position="125"/>
    </location>
</feature>
<feature type="region of interest" description="Disordered" evidence="1">
    <location>
        <begin position="130"/>
        <end position="149"/>
    </location>
</feature>
<accession>A0AAN8Q5U2</accession>
<dbReference type="Gene3D" id="2.60.40.150">
    <property type="entry name" value="C2 domain"/>
    <property type="match status" value="1"/>
</dbReference>
<evidence type="ECO:0000256" key="1">
    <source>
        <dbReference type="SAM" id="MobiDB-lite"/>
    </source>
</evidence>
<gene>
    <name evidence="2" type="ORF">SNE40_004700</name>
</gene>
<sequence>MGRLKKKASSSTSVKERGVCTRVSDDDMKKLWMTQYGNRRLSSSMSHLTEQERLDDRILNISPAESIEHSPFKSNHCMHESMYHKLASGKQKQTKTNPSNTSKQNPSPGQSGKLYLSKSNSSVDIEKKVPRTIHQTENGQDCHDEHMDDDDEDIDLYVSQYNSSSLDPGKTDSEPNLNMRTDGSDFLFIRNMAEVEINWNHITNILEIHLQGTNMTSVDINSKTKKKVFVSFTYLPGKLQYQKTKAVPWQRDIFWDEKVQFKRLTMRQLETGIIRIKICIPTKLGLSKKCIARTHIHMKRCDYRKSHTKQLILETD</sequence>
<organism evidence="2 3">
    <name type="scientific">Patella caerulea</name>
    <name type="common">Rayed Mediterranean limpet</name>
    <dbReference type="NCBI Taxonomy" id="87958"/>
    <lineage>
        <taxon>Eukaryota</taxon>
        <taxon>Metazoa</taxon>
        <taxon>Spiralia</taxon>
        <taxon>Lophotrochozoa</taxon>
        <taxon>Mollusca</taxon>
        <taxon>Gastropoda</taxon>
        <taxon>Patellogastropoda</taxon>
        <taxon>Patelloidea</taxon>
        <taxon>Patellidae</taxon>
        <taxon>Patella</taxon>
    </lineage>
</organism>
<name>A0AAN8Q5U2_PATCE</name>
<proteinExistence type="predicted"/>
<feature type="compositionally biased region" description="Polar residues" evidence="1">
    <location>
        <begin position="90"/>
        <end position="110"/>
    </location>
</feature>
<reference evidence="2 3" key="1">
    <citation type="submission" date="2024-01" db="EMBL/GenBank/DDBJ databases">
        <title>The genome of the rayed Mediterranean limpet Patella caerulea (Linnaeus, 1758).</title>
        <authorList>
            <person name="Anh-Thu Weber A."/>
            <person name="Halstead-Nussloch G."/>
        </authorList>
    </citation>
    <scope>NUCLEOTIDE SEQUENCE [LARGE SCALE GENOMIC DNA]</scope>
    <source>
        <strain evidence="2">AATW-2023a</strain>
        <tissue evidence="2">Whole specimen</tissue>
    </source>
</reference>
<dbReference type="EMBL" id="JAZGQO010000003">
    <property type="protein sequence ID" value="KAK6188543.1"/>
    <property type="molecule type" value="Genomic_DNA"/>
</dbReference>
<evidence type="ECO:0000313" key="3">
    <source>
        <dbReference type="Proteomes" id="UP001347796"/>
    </source>
</evidence>